<name>A0ACB8QJ69_9AGAM</name>
<comment type="caution">
    <text evidence="1">The sequence shown here is derived from an EMBL/GenBank/DDBJ whole genome shotgun (WGS) entry which is preliminary data.</text>
</comment>
<reference evidence="1" key="1">
    <citation type="submission" date="2021-02" db="EMBL/GenBank/DDBJ databases">
        <authorList>
            <consortium name="DOE Joint Genome Institute"/>
            <person name="Ahrendt S."/>
            <person name="Looney B.P."/>
            <person name="Miyauchi S."/>
            <person name="Morin E."/>
            <person name="Drula E."/>
            <person name="Courty P.E."/>
            <person name="Chicoki N."/>
            <person name="Fauchery L."/>
            <person name="Kohler A."/>
            <person name="Kuo A."/>
            <person name="Labutti K."/>
            <person name="Pangilinan J."/>
            <person name="Lipzen A."/>
            <person name="Riley R."/>
            <person name="Andreopoulos W."/>
            <person name="He G."/>
            <person name="Johnson J."/>
            <person name="Barry K.W."/>
            <person name="Grigoriev I.V."/>
            <person name="Nagy L."/>
            <person name="Hibbett D."/>
            <person name="Henrissat B."/>
            <person name="Matheny P.B."/>
            <person name="Labbe J."/>
            <person name="Martin F."/>
        </authorList>
    </citation>
    <scope>NUCLEOTIDE SEQUENCE</scope>
    <source>
        <strain evidence="1">EC-137</strain>
    </source>
</reference>
<gene>
    <name evidence="1" type="ORF">K488DRAFT_51562</name>
</gene>
<proteinExistence type="predicted"/>
<dbReference type="EMBL" id="MU273571">
    <property type="protein sequence ID" value="KAI0031670.1"/>
    <property type="molecule type" value="Genomic_DNA"/>
</dbReference>
<sequence length="175" mass="19796">MGFKNVSTIIEGRLFLGNLVAAASTRSQTERRITHILSVCLESIPAQDPHSGIVHMRIPVEDHNHADLLIWLPHACRFIDDALRSGGIVLVHGVHGLSRGAAVMAAYLMWSRRISPTEALDIVRRQREQIWPNAGFQEQLALFEMCRYQPSLNEGIYVRWHQNLERQIAGRSVGR</sequence>
<evidence type="ECO:0000313" key="1">
    <source>
        <dbReference type="EMBL" id="KAI0031670.1"/>
    </source>
</evidence>
<reference evidence="1" key="2">
    <citation type="journal article" date="2022" name="New Phytol.">
        <title>Evolutionary transition to the ectomycorrhizal habit in the genomes of a hyperdiverse lineage of mushroom-forming fungi.</title>
        <authorList>
            <person name="Looney B."/>
            <person name="Miyauchi S."/>
            <person name="Morin E."/>
            <person name="Drula E."/>
            <person name="Courty P.E."/>
            <person name="Kohler A."/>
            <person name="Kuo A."/>
            <person name="LaButti K."/>
            <person name="Pangilinan J."/>
            <person name="Lipzen A."/>
            <person name="Riley R."/>
            <person name="Andreopoulos W."/>
            <person name="He G."/>
            <person name="Johnson J."/>
            <person name="Nolan M."/>
            <person name="Tritt A."/>
            <person name="Barry K.W."/>
            <person name="Grigoriev I.V."/>
            <person name="Nagy L.G."/>
            <person name="Hibbett D."/>
            <person name="Henrissat B."/>
            <person name="Matheny P.B."/>
            <person name="Labbe J."/>
            <person name="Martin F.M."/>
        </authorList>
    </citation>
    <scope>NUCLEOTIDE SEQUENCE</scope>
    <source>
        <strain evidence="1">EC-137</strain>
    </source>
</reference>
<protein>
    <submittedName>
        <fullName evidence="1">Phosphatases II</fullName>
    </submittedName>
</protein>
<organism evidence="1 2">
    <name type="scientific">Vararia minispora EC-137</name>
    <dbReference type="NCBI Taxonomy" id="1314806"/>
    <lineage>
        <taxon>Eukaryota</taxon>
        <taxon>Fungi</taxon>
        <taxon>Dikarya</taxon>
        <taxon>Basidiomycota</taxon>
        <taxon>Agaricomycotina</taxon>
        <taxon>Agaricomycetes</taxon>
        <taxon>Russulales</taxon>
        <taxon>Lachnocladiaceae</taxon>
        <taxon>Vararia</taxon>
    </lineage>
</organism>
<dbReference type="Proteomes" id="UP000814128">
    <property type="component" value="Unassembled WGS sequence"/>
</dbReference>
<keyword evidence="2" id="KW-1185">Reference proteome</keyword>
<evidence type="ECO:0000313" key="2">
    <source>
        <dbReference type="Proteomes" id="UP000814128"/>
    </source>
</evidence>
<accession>A0ACB8QJ69</accession>